<dbReference type="PIRSF" id="PIRSF003314">
    <property type="entry name" value="IPP_isomerase"/>
    <property type="match status" value="1"/>
</dbReference>
<organism evidence="13 14">
    <name type="scientific">Ignavibacterium album (strain DSM 19864 / JCM 16511 / NBRC 101810 / Mat9-16)</name>
    <dbReference type="NCBI Taxonomy" id="945713"/>
    <lineage>
        <taxon>Bacteria</taxon>
        <taxon>Pseudomonadati</taxon>
        <taxon>Ignavibacteriota</taxon>
        <taxon>Ignavibacteria</taxon>
        <taxon>Ignavibacteriales</taxon>
        <taxon>Ignavibacteriaceae</taxon>
        <taxon>Ignavibacterium</taxon>
    </lineage>
</organism>
<dbReference type="eggNOG" id="COG1304">
    <property type="taxonomic scope" value="Bacteria"/>
</dbReference>
<evidence type="ECO:0000256" key="4">
    <source>
        <dbReference type="ARBA" id="ARBA00022643"/>
    </source>
</evidence>
<dbReference type="Gene3D" id="3.20.20.70">
    <property type="entry name" value="Aldolase class I"/>
    <property type="match status" value="1"/>
</dbReference>
<dbReference type="Proteomes" id="UP000007394">
    <property type="component" value="Chromosome"/>
</dbReference>
<feature type="binding site" evidence="11">
    <location>
        <begin position="293"/>
        <end position="294"/>
    </location>
    <ligand>
        <name>FMN</name>
        <dbReference type="ChEBI" id="CHEBI:58210"/>
    </ligand>
</feature>
<protein>
    <recommendedName>
        <fullName evidence="11">Isopentenyl-diphosphate delta-isomerase</fullName>
        <shortName evidence="11">IPP isomerase</shortName>
        <ecNumber evidence="11">5.3.3.2</ecNumber>
    </recommendedName>
    <alternativeName>
        <fullName evidence="11">Isopentenyl diphosphate:dimethylallyl diphosphate isomerase</fullName>
    </alternativeName>
    <alternativeName>
        <fullName evidence="11">Isopentenyl pyrophosphate isomerase</fullName>
    </alternativeName>
    <alternativeName>
        <fullName evidence="11">Type 2 isopentenyl diphosphate isomerase</fullName>
        <shortName evidence="11">IDI-2</shortName>
    </alternativeName>
</protein>
<dbReference type="HOGENOM" id="CLU_065515_1_0_10"/>
<dbReference type="InterPro" id="IPR013785">
    <property type="entry name" value="Aldolase_TIM"/>
</dbReference>
<feature type="binding site" evidence="11">
    <location>
        <position position="195"/>
    </location>
    <ligand>
        <name>FMN</name>
        <dbReference type="ChEBI" id="CHEBI:58210"/>
    </ligand>
</feature>
<evidence type="ECO:0000256" key="10">
    <source>
        <dbReference type="ARBA" id="ARBA00025810"/>
    </source>
</evidence>
<keyword evidence="7 11" id="KW-0521">NADP</keyword>
<dbReference type="RefSeq" id="WP_014560591.1">
    <property type="nucleotide sequence ID" value="NC_017464.1"/>
</dbReference>
<proteinExistence type="inferred from homology"/>
<dbReference type="EMBL" id="CP003418">
    <property type="protein sequence ID" value="AFH49440.1"/>
    <property type="molecule type" value="Genomic_DNA"/>
</dbReference>
<dbReference type="PATRIC" id="fig|945713.3.peg.1736"/>
<evidence type="ECO:0000313" key="13">
    <source>
        <dbReference type="EMBL" id="AFH49440.1"/>
    </source>
</evidence>
<evidence type="ECO:0000256" key="3">
    <source>
        <dbReference type="ARBA" id="ARBA00022630"/>
    </source>
</evidence>
<comment type="cofactor">
    <cofactor evidence="11">
        <name>NADPH</name>
        <dbReference type="ChEBI" id="CHEBI:57783"/>
    </cofactor>
</comment>
<dbReference type="Pfam" id="PF01070">
    <property type="entry name" value="FMN_dh"/>
    <property type="match status" value="2"/>
</dbReference>
<dbReference type="InterPro" id="IPR011179">
    <property type="entry name" value="IPdP_isomerase"/>
</dbReference>
<dbReference type="GO" id="GO:0010181">
    <property type="term" value="F:FMN binding"/>
    <property type="evidence" value="ECO:0007669"/>
    <property type="project" value="UniProtKB-UniRule"/>
</dbReference>
<dbReference type="GO" id="GO:0005737">
    <property type="term" value="C:cytoplasm"/>
    <property type="evidence" value="ECO:0007669"/>
    <property type="project" value="UniProtKB-SubCell"/>
</dbReference>
<sequence>MSESASNTSQRKSEHIRLCLTNEVSFRQKTNGFENYEFIHSAITEVDLNKISFQKKLFGKKINYPFLISCMTGGTSEAENINSMLTEVAEEVKIPIGVGSQRQALENAYFHNSYKIIRSKAKSVPVLGNIGAAQLVHLNVKEIQKLVDMLDADAFVVHLNPLQELLQPEGEPYFVGLLNKLESLCKKISVPVIAKEVGAGIEKISAKRLLDTGIKGIDVAGAGGTSWAGVELIRKNEIENPFWDWGLPTAYCIRTVSELKKNYDFILIGSGGINSASEMAKAFALGADLTASARIVLQKLLNEGPEHVRIMIESWFKHLKGVMFLTNSQKLSDLKKNKILKKELLT</sequence>
<dbReference type="HAMAP" id="MF_00354">
    <property type="entry name" value="Idi_2"/>
    <property type="match status" value="1"/>
</dbReference>
<feature type="binding site" evidence="11">
    <location>
        <begin position="11"/>
        <end position="12"/>
    </location>
    <ligand>
        <name>substrate</name>
    </ligand>
</feature>
<dbReference type="EC" id="5.3.3.2" evidence="11"/>
<feature type="binding site" evidence="11">
    <location>
        <position position="164"/>
    </location>
    <ligand>
        <name>Mg(2+)</name>
        <dbReference type="ChEBI" id="CHEBI:18420"/>
    </ligand>
</feature>
<reference evidence="13 14" key="1">
    <citation type="journal article" date="2012" name="Front. Microbiol.">
        <title>Complete genome of Ignavibacterium album, a metabolically versatile, flagellated, facultative anaerobe from the phylum Chlorobi.</title>
        <authorList>
            <person name="Liu Z."/>
            <person name="Frigaard N.-U."/>
            <person name="Vogl K."/>
            <person name="Iino T."/>
            <person name="Ohkuma M."/>
            <person name="Overmann J."/>
            <person name="Bryant D.A."/>
        </authorList>
    </citation>
    <scope>NUCLEOTIDE SEQUENCE [LARGE SCALE GENOMIC DNA]</scope>
    <source>
        <strain evidence="14">DSM 19864 / JCM 16511 / NBRC 101810 / Mat9-16</strain>
    </source>
</reference>
<dbReference type="GO" id="GO:0070402">
    <property type="term" value="F:NADPH binding"/>
    <property type="evidence" value="ECO:0007669"/>
    <property type="project" value="UniProtKB-UniRule"/>
</dbReference>
<feature type="binding site" evidence="11">
    <location>
        <position position="225"/>
    </location>
    <ligand>
        <name>FMN</name>
        <dbReference type="ChEBI" id="CHEBI:58210"/>
    </ligand>
</feature>
<accession>I0AKD3</accession>
<comment type="cofactor">
    <cofactor evidence="1 11">
        <name>FMN</name>
        <dbReference type="ChEBI" id="CHEBI:58210"/>
    </cofactor>
</comment>
<evidence type="ECO:0000259" key="12">
    <source>
        <dbReference type="Pfam" id="PF01070"/>
    </source>
</evidence>
<evidence type="ECO:0000256" key="6">
    <source>
        <dbReference type="ARBA" id="ARBA00022842"/>
    </source>
</evidence>
<feature type="binding site" evidence="11">
    <location>
        <position position="100"/>
    </location>
    <ligand>
        <name>FMN</name>
        <dbReference type="ChEBI" id="CHEBI:58210"/>
    </ligand>
</feature>
<dbReference type="PANTHER" id="PTHR43665">
    <property type="entry name" value="ISOPENTENYL-DIPHOSPHATE DELTA-ISOMERASE"/>
    <property type="match status" value="1"/>
</dbReference>
<comment type="similarity">
    <text evidence="11">Belongs to the IPP isomerase type 2 family.</text>
</comment>
<keyword evidence="4 11" id="KW-0288">FMN</keyword>
<evidence type="ECO:0000256" key="7">
    <source>
        <dbReference type="ARBA" id="ARBA00022857"/>
    </source>
</evidence>
<name>I0AKD3_IGNAJ</name>
<dbReference type="InterPro" id="IPR000262">
    <property type="entry name" value="FMN-dep_DH"/>
</dbReference>
<evidence type="ECO:0000256" key="5">
    <source>
        <dbReference type="ARBA" id="ARBA00022723"/>
    </source>
</evidence>
<dbReference type="GO" id="GO:0008299">
    <property type="term" value="P:isoprenoid biosynthetic process"/>
    <property type="evidence" value="ECO:0007669"/>
    <property type="project" value="UniProtKB-UniRule"/>
</dbReference>
<gene>
    <name evidence="11" type="primary">fni</name>
    <name evidence="13" type="ordered locus">IALB_1733</name>
</gene>
<evidence type="ECO:0000256" key="1">
    <source>
        <dbReference type="ARBA" id="ARBA00001917"/>
    </source>
</evidence>
<comment type="caution">
    <text evidence="11">Lacks conserved residue(s) required for the propagation of feature annotation.</text>
</comment>
<keyword evidence="2 11" id="KW-0963">Cytoplasm</keyword>
<evidence type="ECO:0000256" key="11">
    <source>
        <dbReference type="HAMAP-Rule" id="MF_00354"/>
    </source>
</evidence>
<comment type="function">
    <text evidence="11">Involved in the biosynthesis of isoprenoids. Catalyzes the 1,3-allylic rearrangement of the homoallylic substrate isopentenyl (IPP) to its allylic isomer, dimethylallyl diphosphate (DMAPP).</text>
</comment>
<dbReference type="GO" id="GO:0016491">
    <property type="term" value="F:oxidoreductase activity"/>
    <property type="evidence" value="ECO:0007669"/>
    <property type="project" value="InterPro"/>
</dbReference>
<feature type="binding site" evidence="11">
    <location>
        <position position="163"/>
    </location>
    <ligand>
        <name>substrate</name>
    </ligand>
</feature>
<comment type="cofactor">
    <cofactor evidence="11">
        <name>Mg(2+)</name>
        <dbReference type="ChEBI" id="CHEBI:18420"/>
    </cofactor>
</comment>
<dbReference type="PANTHER" id="PTHR43665:SF1">
    <property type="entry name" value="ISOPENTENYL-DIPHOSPHATE DELTA-ISOMERASE"/>
    <property type="match status" value="1"/>
</dbReference>
<dbReference type="SUPFAM" id="SSF51395">
    <property type="entry name" value="FMN-linked oxidoreductases"/>
    <property type="match status" value="1"/>
</dbReference>
<comment type="subunit">
    <text evidence="10 11">Homooctamer. Dimer of tetramers.</text>
</comment>
<evidence type="ECO:0000256" key="8">
    <source>
        <dbReference type="ARBA" id="ARBA00023229"/>
    </source>
</evidence>
<dbReference type="AlphaFoldDB" id="I0AKD3"/>
<dbReference type="NCBIfam" id="TIGR02151">
    <property type="entry name" value="IPP_isom_2"/>
    <property type="match status" value="1"/>
</dbReference>
<keyword evidence="6 11" id="KW-0460">Magnesium</keyword>
<evidence type="ECO:0000256" key="9">
    <source>
        <dbReference type="ARBA" id="ARBA00023235"/>
    </source>
</evidence>
<comment type="subcellular location">
    <subcellularLocation>
        <location evidence="11">Cytoplasm</location>
    </subcellularLocation>
</comment>
<evidence type="ECO:0000256" key="2">
    <source>
        <dbReference type="ARBA" id="ARBA00022490"/>
    </source>
</evidence>
<keyword evidence="3 11" id="KW-0285">Flavoprotein</keyword>
<feature type="binding site" evidence="11">
    <location>
        <position position="129"/>
    </location>
    <ligand>
        <name>FMN</name>
        <dbReference type="ChEBI" id="CHEBI:58210"/>
    </ligand>
</feature>
<feature type="binding site" evidence="11">
    <location>
        <begin position="100"/>
        <end position="102"/>
    </location>
    <ligand>
        <name>substrate</name>
    </ligand>
</feature>
<dbReference type="KEGG" id="ial:IALB_1733"/>
<comment type="catalytic activity">
    <reaction evidence="11">
        <text>isopentenyl diphosphate = dimethylallyl diphosphate</text>
        <dbReference type="Rhea" id="RHEA:23284"/>
        <dbReference type="ChEBI" id="CHEBI:57623"/>
        <dbReference type="ChEBI" id="CHEBI:128769"/>
        <dbReference type="EC" id="5.3.3.2"/>
    </reaction>
</comment>
<keyword evidence="14" id="KW-1185">Reference proteome</keyword>
<evidence type="ECO:0000313" key="14">
    <source>
        <dbReference type="Proteomes" id="UP000007394"/>
    </source>
</evidence>
<dbReference type="OrthoDB" id="9795032at2"/>
<dbReference type="GO" id="GO:0004452">
    <property type="term" value="F:isopentenyl-diphosphate delta-isomerase activity"/>
    <property type="evidence" value="ECO:0007669"/>
    <property type="project" value="UniProtKB-UniRule"/>
</dbReference>
<feature type="domain" description="FMN-dependent dehydrogenase" evidence="12">
    <location>
        <begin position="179"/>
        <end position="339"/>
    </location>
</feature>
<feature type="binding site" evidence="11">
    <location>
        <position position="69"/>
    </location>
    <ligand>
        <name>FMN</name>
        <dbReference type="ChEBI" id="CHEBI:58210"/>
    </ligand>
</feature>
<keyword evidence="8 11" id="KW-0414">Isoprene biosynthesis</keyword>
<dbReference type="STRING" id="945713.IALB_1733"/>
<keyword evidence="5 11" id="KW-0479">Metal-binding</keyword>
<keyword evidence="9 11" id="KW-0413">Isomerase</keyword>
<dbReference type="CDD" id="cd02811">
    <property type="entry name" value="IDI-2_FMN"/>
    <property type="match status" value="1"/>
</dbReference>
<feature type="domain" description="FMN-dependent dehydrogenase" evidence="12">
    <location>
        <begin position="8"/>
        <end position="102"/>
    </location>
</feature>
<dbReference type="GO" id="GO:0000287">
    <property type="term" value="F:magnesium ion binding"/>
    <property type="evidence" value="ECO:0007669"/>
    <property type="project" value="UniProtKB-UniRule"/>
</dbReference>